<dbReference type="GO" id="GO:0043484">
    <property type="term" value="P:regulation of RNA splicing"/>
    <property type="evidence" value="ECO:0007669"/>
    <property type="project" value="TreeGrafter"/>
</dbReference>
<evidence type="ECO:0000256" key="1">
    <source>
        <dbReference type="ARBA" id="ARBA00022723"/>
    </source>
</evidence>
<dbReference type="EMBL" id="HBJA01143881">
    <property type="protein sequence ID" value="CAE0838140.1"/>
    <property type="molecule type" value="Transcribed_RNA"/>
</dbReference>
<dbReference type="PANTHER" id="PTHR12675">
    <property type="entry name" value="MUSCLEBLIND-LIKE PROTEIN"/>
    <property type="match status" value="1"/>
</dbReference>
<feature type="compositionally biased region" description="Polar residues" evidence="6">
    <location>
        <begin position="228"/>
        <end position="238"/>
    </location>
</feature>
<dbReference type="Pfam" id="PF14608">
    <property type="entry name" value="zf-CCCH_2"/>
    <property type="match status" value="3"/>
</dbReference>
<sequence>MFGYPYTCTTGRAEVCKDNLHGKCTRGDTCRFTHEQMAANHPNFPPASYPAFPGIPGMPKLDRCRDWVHGKCARESCRFLHTNLSLEQLDFCKDNLAGKCTRETCKFYHGTQEQWQCQQAVLNAHQFYQHLTLLGPSMYAPRMPPSSGAMTNVTNIIPNHLCRDFVRGKCERPGCKFVHEDPNASKAAASETGLIPPGVCRDFVRGKCTRTDCKFSHTEEEGKDAANRNGQMQRYTPY</sequence>
<feature type="domain" description="C3H1-type" evidence="7">
    <location>
        <begin position="161"/>
        <end position="182"/>
    </location>
</feature>
<evidence type="ECO:0000313" key="8">
    <source>
        <dbReference type="EMBL" id="CAE0838140.1"/>
    </source>
</evidence>
<dbReference type="PROSITE" id="PS50103">
    <property type="entry name" value="ZF_C3H1"/>
    <property type="match status" value="5"/>
</dbReference>
<feature type="zinc finger region" description="C3H1-type" evidence="5">
    <location>
        <begin position="199"/>
        <end position="220"/>
    </location>
</feature>
<evidence type="ECO:0000256" key="2">
    <source>
        <dbReference type="ARBA" id="ARBA00022737"/>
    </source>
</evidence>
<keyword evidence="3 5" id="KW-0863">Zinc-finger</keyword>
<dbReference type="Gene3D" id="3.30.1370.210">
    <property type="match status" value="2"/>
</dbReference>
<feature type="domain" description="C3H1-type" evidence="7">
    <location>
        <begin position="199"/>
        <end position="220"/>
    </location>
</feature>
<keyword evidence="4 5" id="KW-0862">Zinc</keyword>
<evidence type="ECO:0000256" key="5">
    <source>
        <dbReference type="PROSITE-ProRule" id="PRU00723"/>
    </source>
</evidence>
<feature type="domain" description="C3H1-type" evidence="7">
    <location>
        <begin position="10"/>
        <end position="37"/>
    </location>
</feature>
<evidence type="ECO:0000256" key="4">
    <source>
        <dbReference type="ARBA" id="ARBA00022833"/>
    </source>
</evidence>
<feature type="zinc finger region" description="C3H1-type" evidence="5">
    <location>
        <begin position="86"/>
        <end position="112"/>
    </location>
</feature>
<feature type="zinc finger region" description="C3H1-type" evidence="5">
    <location>
        <begin position="161"/>
        <end position="182"/>
    </location>
</feature>
<feature type="region of interest" description="Disordered" evidence="6">
    <location>
        <begin position="219"/>
        <end position="238"/>
    </location>
</feature>
<organism evidence="8">
    <name type="scientific">Eutreptiella gymnastica</name>
    <dbReference type="NCBI Taxonomy" id="73025"/>
    <lineage>
        <taxon>Eukaryota</taxon>
        <taxon>Discoba</taxon>
        <taxon>Euglenozoa</taxon>
        <taxon>Euglenida</taxon>
        <taxon>Spirocuta</taxon>
        <taxon>Euglenophyceae</taxon>
        <taxon>Eutreptiales</taxon>
        <taxon>Eutreptiaceae</taxon>
        <taxon>Eutreptiella</taxon>
    </lineage>
</organism>
<feature type="domain" description="C3H1-type" evidence="7">
    <location>
        <begin position="58"/>
        <end position="84"/>
    </location>
</feature>
<protein>
    <recommendedName>
        <fullName evidence="7">C3H1-type domain-containing protein</fullName>
    </recommendedName>
</protein>
<dbReference type="InterPro" id="IPR000571">
    <property type="entry name" value="Znf_CCCH"/>
</dbReference>
<dbReference type="GO" id="GO:0003723">
    <property type="term" value="F:RNA binding"/>
    <property type="evidence" value="ECO:0007669"/>
    <property type="project" value="TreeGrafter"/>
</dbReference>
<dbReference type="SMART" id="SM00356">
    <property type="entry name" value="ZnF_C3H1"/>
    <property type="match status" value="5"/>
</dbReference>
<evidence type="ECO:0000256" key="3">
    <source>
        <dbReference type="ARBA" id="ARBA00022771"/>
    </source>
</evidence>
<accession>A0A7S4LM75</accession>
<name>A0A7S4LM75_9EUGL</name>
<reference evidence="8" key="1">
    <citation type="submission" date="2021-01" db="EMBL/GenBank/DDBJ databases">
        <authorList>
            <person name="Corre E."/>
            <person name="Pelletier E."/>
            <person name="Niang G."/>
            <person name="Scheremetjew M."/>
            <person name="Finn R."/>
            <person name="Kale V."/>
            <person name="Holt S."/>
            <person name="Cochrane G."/>
            <person name="Meng A."/>
            <person name="Brown T."/>
            <person name="Cohen L."/>
        </authorList>
    </citation>
    <scope>NUCLEOTIDE SEQUENCE</scope>
    <source>
        <strain evidence="8">CCMP1594</strain>
    </source>
</reference>
<keyword evidence="2" id="KW-0677">Repeat</keyword>
<evidence type="ECO:0000259" key="7">
    <source>
        <dbReference type="PROSITE" id="PS50103"/>
    </source>
</evidence>
<feature type="zinc finger region" description="C3H1-type" evidence="5">
    <location>
        <begin position="58"/>
        <end position="84"/>
    </location>
</feature>
<dbReference type="InterPro" id="IPR054429">
    <property type="entry name" value="Znf-CCCH_Muscleblind-like"/>
</dbReference>
<proteinExistence type="predicted"/>
<feature type="domain" description="C3H1-type" evidence="7">
    <location>
        <begin position="86"/>
        <end position="112"/>
    </location>
</feature>
<feature type="zinc finger region" description="C3H1-type" evidence="5">
    <location>
        <begin position="10"/>
        <end position="37"/>
    </location>
</feature>
<dbReference type="PANTHER" id="PTHR12675:SF6">
    <property type="entry name" value="ZINC FINGER CCCH DOMAIN-CONTAINING PROTEIN 10"/>
    <property type="match status" value="1"/>
</dbReference>
<dbReference type="Pfam" id="PF22628">
    <property type="entry name" value="zf-CCCH_10"/>
    <property type="match status" value="2"/>
</dbReference>
<dbReference type="AlphaFoldDB" id="A0A7S4LM75"/>
<dbReference type="Gene3D" id="4.10.1000.10">
    <property type="entry name" value="Zinc finger, CCCH-type"/>
    <property type="match status" value="1"/>
</dbReference>
<gene>
    <name evidence="8" type="ORF">EGYM00163_LOCUS49512</name>
</gene>
<keyword evidence="1 5" id="KW-0479">Metal-binding</keyword>
<evidence type="ECO:0000256" key="6">
    <source>
        <dbReference type="SAM" id="MobiDB-lite"/>
    </source>
</evidence>
<dbReference type="GO" id="GO:0008270">
    <property type="term" value="F:zinc ion binding"/>
    <property type="evidence" value="ECO:0007669"/>
    <property type="project" value="UniProtKB-KW"/>
</dbReference>